<proteinExistence type="predicted"/>
<evidence type="ECO:0000313" key="5">
    <source>
        <dbReference type="Proteomes" id="UP000502831"/>
    </source>
</evidence>
<reference evidence="3" key="5">
    <citation type="submission" date="2020-08" db="EMBL/GenBank/DDBJ databases">
        <authorList>
            <person name="Yang Y."/>
            <person name="Huo L."/>
            <person name="Yan J."/>
        </authorList>
    </citation>
    <scope>NUCLEOTIDE SEQUENCE</scope>
    <source>
        <strain evidence="3">ACSDCE</strain>
    </source>
</reference>
<organism evidence="2 4">
    <name type="scientific">Sulfurospirillum diekertiae</name>
    <dbReference type="NCBI Taxonomy" id="1854492"/>
    <lineage>
        <taxon>Bacteria</taxon>
        <taxon>Pseudomonadati</taxon>
        <taxon>Campylobacterota</taxon>
        <taxon>Epsilonproteobacteria</taxon>
        <taxon>Campylobacterales</taxon>
        <taxon>Sulfurospirillaceae</taxon>
        <taxon>Sulfurospirillum</taxon>
    </lineage>
</organism>
<reference evidence="2" key="3">
    <citation type="submission" date="2017-09" db="EMBL/GenBank/DDBJ databases">
        <authorList>
            <person name="Goris T."/>
        </authorList>
    </citation>
    <scope>NUCLEOTIDE SEQUENCE</scope>
    <source>
        <strain evidence="2">JPD-1</strain>
    </source>
</reference>
<protein>
    <recommendedName>
        <fullName evidence="6">Periplasmic protein</fullName>
    </recommendedName>
</protein>
<name>A0A290HRU0_9BACT</name>
<accession>A0A290HRU0</accession>
<gene>
    <name evidence="3" type="ORF">FA584_09250</name>
    <name evidence="2" type="ORF">SJPD1_0408</name>
</gene>
<keyword evidence="1" id="KW-0732">Signal</keyword>
<dbReference type="EMBL" id="CP039734">
    <property type="protein sequence ID" value="QIR76382.1"/>
    <property type="molecule type" value="Genomic_DNA"/>
</dbReference>
<evidence type="ECO:0008006" key="6">
    <source>
        <dbReference type="Google" id="ProtNLM"/>
    </source>
</evidence>
<reference evidence="2" key="4">
    <citation type="journal article" date="2020" name="MicrobiologyOpen">
        <title>Tetrachloroethene respiration in Sulfurospirillum species is regulated by a two-component system as unraveled by comparative genomics, transcriptomics, and regulator binding studies.</title>
        <authorList>
            <person name="Esken J."/>
            <person name="Goris T."/>
            <person name="Gadkari J."/>
            <person name="Bischler T."/>
            <person name="Forstner K.U."/>
            <person name="Sharma C.M."/>
            <person name="Diekert G."/>
            <person name="Schubert T."/>
        </authorList>
    </citation>
    <scope>NUCLEOTIDE SEQUENCE</scope>
    <source>
        <strain evidence="2">JPD-1</strain>
    </source>
</reference>
<dbReference type="KEGG" id="sulj:SJPD1_0408"/>
<reference evidence="3 5" key="1">
    <citation type="journal article" date="2017" name="Environ. Sci. Technol.">
        <title>Organohalide Respiration with Chlorinated Ethenes under Low pH Conditions.</title>
        <authorList>
            <person name="Yang Y."/>
            <person name="Capiro N.L."/>
            <person name="Marcet T.F."/>
            <person name="Yan J."/>
            <person name="Pennell K.D."/>
            <person name="Loffler F.E."/>
        </authorList>
    </citation>
    <scope>NUCLEOTIDE SEQUENCE [LARGE SCALE GENOMIC DNA]</scope>
    <source>
        <strain evidence="3 5">ACSDCE</strain>
    </source>
</reference>
<reference evidence="4" key="2">
    <citation type="submission" date="2017-09" db="EMBL/GenBank/DDBJ databases">
        <title>The complete genome of Sulfurospirillum sp. JPD-1.</title>
        <authorList>
            <person name="Goris T."/>
        </authorList>
    </citation>
    <scope>NUCLEOTIDE SEQUENCE [LARGE SCALE GENOMIC DNA]</scope>
    <source>
        <strain evidence="4">JPD-1</strain>
    </source>
</reference>
<evidence type="ECO:0000313" key="4">
    <source>
        <dbReference type="Proteomes" id="UP000217349"/>
    </source>
</evidence>
<dbReference type="Proteomes" id="UP000217349">
    <property type="component" value="Chromosome"/>
</dbReference>
<feature type="signal peptide" evidence="1">
    <location>
        <begin position="1"/>
        <end position="17"/>
    </location>
</feature>
<dbReference type="EMBL" id="CP023275">
    <property type="protein sequence ID" value="ATB68536.1"/>
    <property type="molecule type" value="Genomic_DNA"/>
</dbReference>
<evidence type="ECO:0000256" key="1">
    <source>
        <dbReference type="SAM" id="SignalP"/>
    </source>
</evidence>
<feature type="chain" id="PRO_5041533456" description="Periplasmic protein" evidence="1">
    <location>
        <begin position="18"/>
        <end position="114"/>
    </location>
</feature>
<sequence>MMIRIFLSLIMALSAYSAQKSQDIEIPRTAYKDIYKYYLLEVGKQATVNYVVLRRQSFDTILYIKAEINCPSRYFRQIGYNAKSARNIPANNLTEWYQPAIGTIESDIVSYVCR</sequence>
<dbReference type="AlphaFoldDB" id="A0A290HRU0"/>
<dbReference type="Proteomes" id="UP000502831">
    <property type="component" value="Chromosome"/>
</dbReference>
<dbReference type="OrthoDB" id="5339757at2"/>
<evidence type="ECO:0000313" key="2">
    <source>
        <dbReference type="EMBL" id="ATB68536.1"/>
    </source>
</evidence>
<dbReference type="RefSeq" id="WP_096047769.1">
    <property type="nucleotide sequence ID" value="NZ_CP023275.1"/>
</dbReference>
<evidence type="ECO:0000313" key="3">
    <source>
        <dbReference type="EMBL" id="QIR76382.1"/>
    </source>
</evidence>
<accession>A0A6G9VUN3</accession>